<dbReference type="Proteomes" id="UP001168990">
    <property type="component" value="Unassembled WGS sequence"/>
</dbReference>
<evidence type="ECO:0000313" key="2">
    <source>
        <dbReference type="EMBL" id="KAK0160278.1"/>
    </source>
</evidence>
<keyword evidence="3" id="KW-1185">Reference proteome</keyword>
<reference evidence="2" key="1">
    <citation type="journal article" date="2023" name="bioRxiv">
        <title>Scaffold-level genome assemblies of two parasitoid biocontrol wasps reveal the parthenogenesis mechanism and an associated novel virus.</title>
        <authorList>
            <person name="Inwood S."/>
            <person name="Skelly J."/>
            <person name="Guhlin J."/>
            <person name="Harrop T."/>
            <person name="Goldson S."/>
            <person name="Dearden P."/>
        </authorList>
    </citation>
    <scope>NUCLEOTIDE SEQUENCE</scope>
    <source>
        <strain evidence="2">Irish</strain>
        <tissue evidence="2">Whole body</tissue>
    </source>
</reference>
<comment type="caution">
    <text evidence="2">The sequence shown here is derived from an EMBL/GenBank/DDBJ whole genome shotgun (WGS) entry which is preliminary data.</text>
</comment>
<organism evidence="2 3">
    <name type="scientific">Microctonus aethiopoides</name>
    <dbReference type="NCBI Taxonomy" id="144406"/>
    <lineage>
        <taxon>Eukaryota</taxon>
        <taxon>Metazoa</taxon>
        <taxon>Ecdysozoa</taxon>
        <taxon>Arthropoda</taxon>
        <taxon>Hexapoda</taxon>
        <taxon>Insecta</taxon>
        <taxon>Pterygota</taxon>
        <taxon>Neoptera</taxon>
        <taxon>Endopterygota</taxon>
        <taxon>Hymenoptera</taxon>
        <taxon>Apocrita</taxon>
        <taxon>Ichneumonoidea</taxon>
        <taxon>Braconidae</taxon>
        <taxon>Euphorinae</taxon>
        <taxon>Microctonus</taxon>
    </lineage>
</organism>
<dbReference type="EMBL" id="JAQQBS010001423">
    <property type="protein sequence ID" value="KAK0160278.1"/>
    <property type="molecule type" value="Genomic_DNA"/>
</dbReference>
<name>A0AA39C9H3_9HYME</name>
<feature type="region of interest" description="Disordered" evidence="1">
    <location>
        <begin position="85"/>
        <end position="115"/>
    </location>
</feature>
<gene>
    <name evidence="2" type="ORF">PV328_007706</name>
</gene>
<protein>
    <submittedName>
        <fullName evidence="2">Uncharacterized protein</fullName>
    </submittedName>
</protein>
<dbReference type="AlphaFoldDB" id="A0AA39C9H3"/>
<sequence length="220" mass="26094">MECNYRGISRTAIIKRRQNRIRQCRTLYPNDGFLDNISVNLHVHNQVDNIPLPGHGTLHEPEQMEIQEHSEIGREQDIEKNYQQNIENREDFTRGRDDLNDTFERNDDENKDEHDRRSQFFQSSNIACCPLIANPQWSSKDHLFYILAMSVRFNFSYDCTLCMLKYAKKSHKSNNLPTTKKQLWKTLWRDKKAVIYHLYCKQCGGYICEGRIPTKRIAHV</sequence>
<proteinExistence type="predicted"/>
<reference evidence="2" key="2">
    <citation type="submission" date="2023-03" db="EMBL/GenBank/DDBJ databases">
        <authorList>
            <person name="Inwood S.N."/>
            <person name="Skelly J.G."/>
            <person name="Guhlin J."/>
            <person name="Harrop T.W.R."/>
            <person name="Goldson S.G."/>
            <person name="Dearden P.K."/>
        </authorList>
    </citation>
    <scope>NUCLEOTIDE SEQUENCE</scope>
    <source>
        <strain evidence="2">Irish</strain>
        <tissue evidence="2">Whole body</tissue>
    </source>
</reference>
<feature type="compositionally biased region" description="Basic and acidic residues" evidence="1">
    <location>
        <begin position="87"/>
        <end position="105"/>
    </location>
</feature>
<evidence type="ECO:0000256" key="1">
    <source>
        <dbReference type="SAM" id="MobiDB-lite"/>
    </source>
</evidence>
<evidence type="ECO:0000313" key="3">
    <source>
        <dbReference type="Proteomes" id="UP001168990"/>
    </source>
</evidence>
<accession>A0AA39C9H3</accession>